<dbReference type="EMBL" id="MCIF01000002">
    <property type="protein sequence ID" value="RAQ95154.1"/>
    <property type="molecule type" value="Genomic_DNA"/>
</dbReference>
<feature type="transmembrane region" description="Helical" evidence="8">
    <location>
        <begin position="234"/>
        <end position="256"/>
    </location>
</feature>
<evidence type="ECO:0000256" key="3">
    <source>
        <dbReference type="ARBA" id="ARBA00022676"/>
    </source>
</evidence>
<comment type="caution">
    <text evidence="10">The sequence shown here is derived from an EMBL/GenBank/DDBJ whole genome shotgun (WGS) entry which is preliminary data.</text>
</comment>
<evidence type="ECO:0000259" key="9">
    <source>
        <dbReference type="Pfam" id="PF02366"/>
    </source>
</evidence>
<dbReference type="GO" id="GO:0009103">
    <property type="term" value="P:lipopolysaccharide biosynthetic process"/>
    <property type="evidence" value="ECO:0007669"/>
    <property type="project" value="UniProtKB-ARBA"/>
</dbReference>
<feature type="transmembrane region" description="Helical" evidence="8">
    <location>
        <begin position="329"/>
        <end position="349"/>
    </location>
</feature>
<evidence type="ECO:0000256" key="2">
    <source>
        <dbReference type="ARBA" id="ARBA00022475"/>
    </source>
</evidence>
<keyword evidence="2" id="KW-1003">Cell membrane</keyword>
<dbReference type="InterPro" id="IPR003342">
    <property type="entry name" value="ArnT-like_N"/>
</dbReference>
<feature type="transmembrane region" description="Helical" evidence="8">
    <location>
        <begin position="70"/>
        <end position="91"/>
    </location>
</feature>
<dbReference type="Proteomes" id="UP000248706">
    <property type="component" value="Unassembled WGS sequence"/>
</dbReference>
<feature type="domain" description="ArnT-like N-terminal" evidence="9">
    <location>
        <begin position="106"/>
        <end position="229"/>
    </location>
</feature>
<evidence type="ECO:0000256" key="5">
    <source>
        <dbReference type="ARBA" id="ARBA00022692"/>
    </source>
</evidence>
<feature type="transmembrane region" description="Helical" evidence="8">
    <location>
        <begin position="138"/>
        <end position="154"/>
    </location>
</feature>
<dbReference type="GO" id="GO:0016763">
    <property type="term" value="F:pentosyltransferase activity"/>
    <property type="evidence" value="ECO:0007669"/>
    <property type="project" value="TreeGrafter"/>
</dbReference>
<comment type="subcellular location">
    <subcellularLocation>
        <location evidence="1">Cell membrane</location>
        <topology evidence="1">Multi-pass membrane protein</topology>
    </subcellularLocation>
</comment>
<feature type="transmembrane region" description="Helical" evidence="8">
    <location>
        <begin position="402"/>
        <end position="426"/>
    </location>
</feature>
<evidence type="ECO:0000313" key="10">
    <source>
        <dbReference type="EMBL" id="RAQ95154.1"/>
    </source>
</evidence>
<feature type="transmembrane region" description="Helical" evidence="8">
    <location>
        <begin position="299"/>
        <end position="322"/>
    </location>
</feature>
<gene>
    <name evidence="10" type="ORF">A4R35_06375</name>
</gene>
<feature type="transmembrane region" description="Helical" evidence="8">
    <location>
        <begin position="361"/>
        <end position="381"/>
    </location>
</feature>
<protein>
    <recommendedName>
        <fullName evidence="9">ArnT-like N-terminal domain-containing protein</fullName>
    </recommendedName>
</protein>
<keyword evidence="4" id="KW-0808">Transferase</keyword>
<dbReference type="OrthoDB" id="134460at2"/>
<feature type="transmembrane region" description="Helical" evidence="8">
    <location>
        <begin position="103"/>
        <end position="126"/>
    </location>
</feature>
<dbReference type="AlphaFoldDB" id="A0A328VJ82"/>
<evidence type="ECO:0000313" key="11">
    <source>
        <dbReference type="Proteomes" id="UP000248706"/>
    </source>
</evidence>
<evidence type="ECO:0000256" key="6">
    <source>
        <dbReference type="ARBA" id="ARBA00022989"/>
    </source>
</evidence>
<dbReference type="GO" id="GO:0006493">
    <property type="term" value="P:protein O-linked glycosylation"/>
    <property type="evidence" value="ECO:0007669"/>
    <property type="project" value="InterPro"/>
</dbReference>
<keyword evidence="7 8" id="KW-0472">Membrane</keyword>
<reference evidence="10 11" key="1">
    <citation type="submission" date="2016-08" db="EMBL/GenBank/DDBJ databases">
        <title>Analysis of Carbohydrate Active Enzymes in Thermogemmatispora T81 Reveals Carbohydrate Degradation Ability.</title>
        <authorList>
            <person name="Tomazini A."/>
            <person name="Lal S."/>
            <person name="Stott M."/>
            <person name="Henrissat B."/>
            <person name="Polikarpov I."/>
            <person name="Sparling R."/>
            <person name="Levin D.B."/>
        </authorList>
    </citation>
    <scope>NUCLEOTIDE SEQUENCE [LARGE SCALE GENOMIC DNA]</scope>
    <source>
        <strain evidence="10 11">T81</strain>
    </source>
</reference>
<feature type="transmembrane region" description="Helical" evidence="8">
    <location>
        <begin position="189"/>
        <end position="222"/>
    </location>
</feature>
<evidence type="ECO:0000256" key="1">
    <source>
        <dbReference type="ARBA" id="ARBA00004651"/>
    </source>
</evidence>
<keyword evidence="5 8" id="KW-0812">Transmembrane</keyword>
<dbReference type="PANTHER" id="PTHR33908:SF11">
    <property type="entry name" value="MEMBRANE PROTEIN"/>
    <property type="match status" value="1"/>
</dbReference>
<dbReference type="GO" id="GO:0000030">
    <property type="term" value="F:mannosyltransferase activity"/>
    <property type="evidence" value="ECO:0007669"/>
    <property type="project" value="InterPro"/>
</dbReference>
<keyword evidence="3" id="KW-0328">Glycosyltransferase</keyword>
<dbReference type="GO" id="GO:0005886">
    <property type="term" value="C:plasma membrane"/>
    <property type="evidence" value="ECO:0007669"/>
    <property type="project" value="UniProtKB-SubCell"/>
</dbReference>
<sequence>MKLVIRWRPLALIALTVLGLALRLYGLNWDDGNSFHPDEREILFHVVAIARPTSWAQFLDAAHSPLNPQFFAYGSFPIYLLAAVGAVLKPFFPALGNFATLTLLGRAISALFDSGTIALTALLALLLVEDEQPGRPRAWAVALLAAALVVFTPLQLQLSHFYAVDTILVFFITLTVLACVALVKSEHPLRWALLAGLGYGLALATKFSAAPLIVPLGLAFGLRWWRQDSLHGWGLFVLSLVTTGLVFFVAMPYAFLDARDFIQQVSFQGDLARGLIDLPYVRQFAGTIPYLYELQNMVLWGQGLTLGLTALAGLLWLCWYLLRRRLLSAWLVPLSWVVVYGAITGSFYVKFMRYMLPLYPFLTLLAAFLLLQILVWLERWLTRRRGQVEGKIGASRGPLARAIGYGLVGVVLAGTAFQGLALLNVYSEPNTRVMASRWIYAHLPPGSVLTYEQWDDPLPVPVDGHDPSIYRQATYLNAAGQPQTGLDLYGDDTPQKACTLAKLLPTVDAITMPTDRLDKSIPRLPARYPLTIHYYQLLFSGQLGFHLAAQFVVRPHLFGITLDDSGADESYSVFDHPVARIFVRDTPYPYTPQQLFEKLVTGVHWPQPVNSLSCAFSAP</sequence>
<dbReference type="Pfam" id="PF02366">
    <property type="entry name" value="PMT"/>
    <property type="match status" value="1"/>
</dbReference>
<dbReference type="RefSeq" id="WP_112427632.1">
    <property type="nucleotide sequence ID" value="NZ_MCIF01000002.1"/>
</dbReference>
<keyword evidence="6 8" id="KW-1133">Transmembrane helix</keyword>
<organism evidence="10 11">
    <name type="scientific">Thermogemmatispora tikiterensis</name>
    <dbReference type="NCBI Taxonomy" id="1825093"/>
    <lineage>
        <taxon>Bacteria</taxon>
        <taxon>Bacillati</taxon>
        <taxon>Chloroflexota</taxon>
        <taxon>Ktedonobacteria</taxon>
        <taxon>Thermogemmatisporales</taxon>
        <taxon>Thermogemmatisporaceae</taxon>
        <taxon>Thermogemmatispora</taxon>
    </lineage>
</organism>
<dbReference type="PANTHER" id="PTHR33908">
    <property type="entry name" value="MANNOSYLTRANSFERASE YKCB-RELATED"/>
    <property type="match status" value="1"/>
</dbReference>
<feature type="transmembrane region" description="Helical" evidence="8">
    <location>
        <begin position="161"/>
        <end position="183"/>
    </location>
</feature>
<accession>A0A328VJ82</accession>
<keyword evidence="11" id="KW-1185">Reference proteome</keyword>
<evidence type="ECO:0000256" key="7">
    <source>
        <dbReference type="ARBA" id="ARBA00023136"/>
    </source>
</evidence>
<proteinExistence type="predicted"/>
<name>A0A328VJ82_9CHLR</name>
<evidence type="ECO:0000256" key="4">
    <source>
        <dbReference type="ARBA" id="ARBA00022679"/>
    </source>
</evidence>
<dbReference type="InterPro" id="IPR050297">
    <property type="entry name" value="LipidA_mod_glycosyltrf_83"/>
</dbReference>
<evidence type="ECO:0000256" key="8">
    <source>
        <dbReference type="SAM" id="Phobius"/>
    </source>
</evidence>